<dbReference type="AlphaFoldDB" id="A0A5N4B613"/>
<reference evidence="2 3" key="1">
    <citation type="journal article" date="2018" name="Elife">
        <title>Firefly genomes illuminate parallel origins of bioluminescence in beetles.</title>
        <authorList>
            <person name="Fallon T.R."/>
            <person name="Lower S.E."/>
            <person name="Chang C.H."/>
            <person name="Bessho-Uehara M."/>
            <person name="Martin G.J."/>
            <person name="Bewick A.J."/>
            <person name="Behringer M."/>
            <person name="Debat H.J."/>
            <person name="Wong I."/>
            <person name="Day J.C."/>
            <person name="Suvorov A."/>
            <person name="Silva C.J."/>
            <person name="Stanger-Hall K.F."/>
            <person name="Hall D.W."/>
            <person name="Schmitz R.J."/>
            <person name="Nelson D.R."/>
            <person name="Lewis S.M."/>
            <person name="Shigenobu S."/>
            <person name="Bybee S.M."/>
            <person name="Larracuente A.M."/>
            <person name="Oba Y."/>
            <person name="Weng J.K."/>
        </authorList>
    </citation>
    <scope>NUCLEOTIDE SEQUENCE [LARGE SCALE GENOMIC DNA]</scope>
    <source>
        <strain evidence="2">1611_PpyrPB1</strain>
        <tissue evidence="2">Whole body</tissue>
    </source>
</reference>
<protein>
    <recommendedName>
        <fullName evidence="1">Integrase core domain-containing protein</fullName>
    </recommendedName>
</protein>
<accession>A0A5N4B613</accession>
<organism evidence="2 3">
    <name type="scientific">Photinus pyralis</name>
    <name type="common">Common eastern firefly</name>
    <name type="synonym">Lampyris pyralis</name>
    <dbReference type="NCBI Taxonomy" id="7054"/>
    <lineage>
        <taxon>Eukaryota</taxon>
        <taxon>Metazoa</taxon>
        <taxon>Ecdysozoa</taxon>
        <taxon>Arthropoda</taxon>
        <taxon>Hexapoda</taxon>
        <taxon>Insecta</taxon>
        <taxon>Pterygota</taxon>
        <taxon>Neoptera</taxon>
        <taxon>Endopterygota</taxon>
        <taxon>Coleoptera</taxon>
        <taxon>Polyphaga</taxon>
        <taxon>Elateriformia</taxon>
        <taxon>Elateroidea</taxon>
        <taxon>Lampyridae</taxon>
        <taxon>Lampyrinae</taxon>
        <taxon>Photinus</taxon>
    </lineage>
</organism>
<dbReference type="PANTHER" id="PTHR46791">
    <property type="entry name" value="EXPRESSED PROTEIN"/>
    <property type="match status" value="1"/>
</dbReference>
<feature type="domain" description="Integrase core" evidence="1">
    <location>
        <begin position="33"/>
        <end position="112"/>
    </location>
</feature>
<gene>
    <name evidence="2" type="ORF">PPYR_02027</name>
</gene>
<evidence type="ECO:0000259" key="1">
    <source>
        <dbReference type="Pfam" id="PF24764"/>
    </source>
</evidence>
<proteinExistence type="predicted"/>
<dbReference type="Proteomes" id="UP000327044">
    <property type="component" value="Unassembled WGS sequence"/>
</dbReference>
<evidence type="ECO:0000313" key="3">
    <source>
        <dbReference type="Proteomes" id="UP000327044"/>
    </source>
</evidence>
<dbReference type="EMBL" id="VVIM01000001">
    <property type="protein sequence ID" value="KAB0805057.1"/>
    <property type="molecule type" value="Genomic_DNA"/>
</dbReference>
<comment type="caution">
    <text evidence="2">The sequence shown here is derived from an EMBL/GenBank/DDBJ whole genome shotgun (WGS) entry which is preliminary data.</text>
</comment>
<dbReference type="Pfam" id="PF24764">
    <property type="entry name" value="rva_4"/>
    <property type="match status" value="1"/>
</dbReference>
<dbReference type="InterPro" id="IPR058913">
    <property type="entry name" value="Integrase_dom_put"/>
</dbReference>
<sequence length="200" mass="23281">MGTENKFVEAMQIYLNENGVIDGAADDNIMTPAFLYGTSHANQRIESWWSILRKHCSQYWMNLFSQLRNEGQFTGNFVDKSILQYCFMDLIQEELNSVALEWNSHLIRRNRRSICPPGRPDVLFNFPEIHDARDYLIQIREQNLQICEQECLFPDCPCIDKDIHDLCEILSVELSISKPVDPIDGLGKYVQLRHEILSLL</sequence>
<keyword evidence="3" id="KW-1185">Reference proteome</keyword>
<name>A0A5N4B613_PHOPY</name>
<dbReference type="InParanoid" id="A0A5N4B613"/>
<evidence type="ECO:0000313" key="2">
    <source>
        <dbReference type="EMBL" id="KAB0805057.1"/>
    </source>
</evidence>
<dbReference type="PANTHER" id="PTHR46791:SF13">
    <property type="entry name" value="CLR5 DOMAIN-CONTAINING PROTEIN"/>
    <property type="match status" value="1"/>
</dbReference>